<evidence type="ECO:0000313" key="2">
    <source>
        <dbReference type="EMBL" id="RUA22107.1"/>
    </source>
</evidence>
<dbReference type="Gene3D" id="3.30.559.10">
    <property type="entry name" value="Chloramphenicol acetyltransferase-like domain"/>
    <property type="match status" value="1"/>
</dbReference>
<proteinExistence type="predicted"/>
<dbReference type="EMBL" id="RXHI01000024">
    <property type="protein sequence ID" value="RUA22107.1"/>
    <property type="molecule type" value="Genomic_DNA"/>
</dbReference>
<protein>
    <recommendedName>
        <fullName evidence="1">Condensation domain-containing protein</fullName>
    </recommendedName>
</protein>
<dbReference type="InterPro" id="IPR023213">
    <property type="entry name" value="CAT-like_dom_sf"/>
</dbReference>
<name>A0A432JGM6_9GAMM</name>
<dbReference type="GO" id="GO:0003824">
    <property type="term" value="F:catalytic activity"/>
    <property type="evidence" value="ECO:0007669"/>
    <property type="project" value="InterPro"/>
</dbReference>
<dbReference type="AlphaFoldDB" id="A0A432JGM6"/>
<organism evidence="2">
    <name type="scientific">Billgrantia gudaonensis</name>
    <dbReference type="NCBI Taxonomy" id="376427"/>
    <lineage>
        <taxon>Bacteria</taxon>
        <taxon>Pseudomonadati</taxon>
        <taxon>Pseudomonadota</taxon>
        <taxon>Gammaproteobacteria</taxon>
        <taxon>Oceanospirillales</taxon>
        <taxon>Halomonadaceae</taxon>
        <taxon>Billgrantia</taxon>
    </lineage>
</organism>
<gene>
    <name evidence="2" type="ORF">DSL92_07715</name>
</gene>
<accession>A0A432JGM6</accession>
<reference evidence="2" key="1">
    <citation type="submission" date="2018-12" db="EMBL/GenBank/DDBJ databases">
        <authorList>
            <person name="Jadhav K."/>
            <person name="Kushwaha B."/>
            <person name="Jadhav I."/>
        </authorList>
    </citation>
    <scope>NUCLEOTIDE SEQUENCE [LARGE SCALE GENOMIC DNA]</scope>
    <source>
        <strain evidence="2">SBS 10</strain>
    </source>
</reference>
<sequence>MEQEKPGVSRGWMPLTLAQLDFWRSTLQPDQSVSTVAHRLDIEGVVDQPALVEAITGRFMRPTFCRCAFVSSREGANRCSAATRCRQPLVELRDLRGGSQSAETAPAHAGRYRVAARPDAAAVIRAVAVACGERRYLWYSRGHHIILDGYGMVLLERRCARLYAHLLGAGGR</sequence>
<evidence type="ECO:0000259" key="1">
    <source>
        <dbReference type="Pfam" id="PF00668"/>
    </source>
</evidence>
<dbReference type="InterPro" id="IPR001242">
    <property type="entry name" value="Condensation_dom"/>
</dbReference>
<comment type="caution">
    <text evidence="2">The sequence shown here is derived from an EMBL/GenBank/DDBJ whole genome shotgun (WGS) entry which is preliminary data.</text>
</comment>
<dbReference type="Pfam" id="PF00668">
    <property type="entry name" value="Condensation"/>
    <property type="match status" value="1"/>
</dbReference>
<feature type="domain" description="Condensation" evidence="1">
    <location>
        <begin position="12"/>
        <end position="167"/>
    </location>
</feature>
<dbReference type="SUPFAM" id="SSF52777">
    <property type="entry name" value="CoA-dependent acyltransferases"/>
    <property type="match status" value="1"/>
</dbReference>